<dbReference type="Proteomes" id="UP000284057">
    <property type="component" value="Unassembled WGS sequence"/>
</dbReference>
<name>A0A418KQP5_9ACTN</name>
<dbReference type="InterPro" id="IPR016292">
    <property type="entry name" value="Epoxide_hydrolase"/>
</dbReference>
<dbReference type="PIRSF" id="PIRSF001112">
    <property type="entry name" value="Epoxide_hydrolase"/>
    <property type="match status" value="1"/>
</dbReference>
<dbReference type="RefSeq" id="WP_119660476.1">
    <property type="nucleotide sequence ID" value="NZ_QUAL01000138.1"/>
</dbReference>
<dbReference type="PANTHER" id="PTHR21661:SF35">
    <property type="entry name" value="EPOXIDE HYDROLASE"/>
    <property type="match status" value="1"/>
</dbReference>
<protein>
    <submittedName>
        <fullName evidence="6">Epoxide hydrolase</fullName>
    </submittedName>
</protein>
<evidence type="ECO:0000259" key="5">
    <source>
        <dbReference type="Pfam" id="PF06441"/>
    </source>
</evidence>
<dbReference type="InterPro" id="IPR000639">
    <property type="entry name" value="Epox_hydrolase-like"/>
</dbReference>
<evidence type="ECO:0000256" key="1">
    <source>
        <dbReference type="ARBA" id="ARBA00010088"/>
    </source>
</evidence>
<evidence type="ECO:0000256" key="2">
    <source>
        <dbReference type="ARBA" id="ARBA00022797"/>
    </source>
</evidence>
<feature type="active site" description="Nucleophile" evidence="4">
    <location>
        <position position="171"/>
    </location>
</feature>
<sequence length="379" mass="42174">MTNSTEIRPFRIDIPGADLADLRERLANTRWPVEVAGTGWERGVPRGYLKELAAYWRDGFDWRAQERALNAYPQFATTIDGANVHFLHVRSDGADSLPLLLLHGWPGSFVEFLDVIPLLTGEFHLVIPSLPGYGFSGPLTEAGWTDGRAAAALAALMDRLGYDRYGVQGGDVGGFLGPLIGRLAPDRVVGVHANAFVTFPSGDPDEFAGLTEDERRRVALFERFQDDGSGYLRLQGTRPQTVSYGLADSPVAQLAWIVEKFQEWTDPAAELPEDAVGRDRLLADVSIYWFTNTAGSSAHTYYERFHDRAFWAPRERATVPTAIANFTTDIAIRRFAERDHTIVRWTTFDRGGHFAAMEAPDLLAADVRAFLTELKETTR</sequence>
<dbReference type="GO" id="GO:0097176">
    <property type="term" value="P:epoxide metabolic process"/>
    <property type="evidence" value="ECO:0007669"/>
    <property type="project" value="TreeGrafter"/>
</dbReference>
<dbReference type="PANTHER" id="PTHR21661">
    <property type="entry name" value="EPOXIDE HYDROLASE 1-RELATED"/>
    <property type="match status" value="1"/>
</dbReference>
<feature type="active site" description="Proton acceptor" evidence="4">
    <location>
        <position position="353"/>
    </location>
</feature>
<dbReference type="OrthoDB" id="27092at2"/>
<proteinExistence type="inferred from homology"/>
<dbReference type="GO" id="GO:0004301">
    <property type="term" value="F:epoxide hydrolase activity"/>
    <property type="evidence" value="ECO:0007669"/>
    <property type="project" value="TreeGrafter"/>
</dbReference>
<dbReference type="EMBL" id="QUAL01000138">
    <property type="protein sequence ID" value="RIQ22265.1"/>
    <property type="molecule type" value="Genomic_DNA"/>
</dbReference>
<comment type="caution">
    <text evidence="6">The sequence shown here is derived from an EMBL/GenBank/DDBJ whole genome shotgun (WGS) entry which is preliminary data.</text>
</comment>
<evidence type="ECO:0000256" key="3">
    <source>
        <dbReference type="ARBA" id="ARBA00022801"/>
    </source>
</evidence>
<accession>A0A418KQP5</accession>
<dbReference type="Pfam" id="PF06441">
    <property type="entry name" value="EHN"/>
    <property type="match status" value="1"/>
</dbReference>
<gene>
    <name evidence="6" type="ORF">DY240_13960</name>
</gene>
<evidence type="ECO:0000313" key="6">
    <source>
        <dbReference type="EMBL" id="RIQ22265.1"/>
    </source>
</evidence>
<dbReference type="PRINTS" id="PR00412">
    <property type="entry name" value="EPOXHYDRLASE"/>
</dbReference>
<reference evidence="6 7" key="1">
    <citation type="submission" date="2018-09" db="EMBL/GenBank/DDBJ databases">
        <title>Isolation, diversity and antifungal activity of actinobacteria from wheat.</title>
        <authorList>
            <person name="Han C."/>
        </authorList>
    </citation>
    <scope>NUCLEOTIDE SEQUENCE [LARGE SCALE GENOMIC DNA]</scope>
    <source>
        <strain evidence="6 7">NEAU-YY265</strain>
    </source>
</reference>
<comment type="similarity">
    <text evidence="1">Belongs to the peptidase S33 family.</text>
</comment>
<dbReference type="InterPro" id="IPR029058">
    <property type="entry name" value="AB_hydrolase_fold"/>
</dbReference>
<dbReference type="Gene3D" id="3.40.50.1820">
    <property type="entry name" value="alpha/beta hydrolase"/>
    <property type="match status" value="1"/>
</dbReference>
<dbReference type="AlphaFoldDB" id="A0A418KQP5"/>
<keyword evidence="2" id="KW-0058">Aromatic hydrocarbons catabolism</keyword>
<dbReference type="InterPro" id="IPR010497">
    <property type="entry name" value="Epoxide_hydro_N"/>
</dbReference>
<evidence type="ECO:0000256" key="4">
    <source>
        <dbReference type="PIRSR" id="PIRSR001112-1"/>
    </source>
</evidence>
<keyword evidence="7" id="KW-1185">Reference proteome</keyword>
<feature type="domain" description="Epoxide hydrolase N-terminal" evidence="5">
    <location>
        <begin position="7"/>
        <end position="112"/>
    </location>
</feature>
<evidence type="ECO:0000313" key="7">
    <source>
        <dbReference type="Proteomes" id="UP000284057"/>
    </source>
</evidence>
<feature type="active site" description="Proton donor" evidence="4">
    <location>
        <position position="301"/>
    </location>
</feature>
<keyword evidence="3 6" id="KW-0378">Hydrolase</keyword>
<organism evidence="6 7">
    <name type="scientific">Jiangella rhizosphaerae</name>
    <dbReference type="NCBI Taxonomy" id="2293569"/>
    <lineage>
        <taxon>Bacteria</taxon>
        <taxon>Bacillati</taxon>
        <taxon>Actinomycetota</taxon>
        <taxon>Actinomycetes</taxon>
        <taxon>Jiangellales</taxon>
        <taxon>Jiangellaceae</taxon>
        <taxon>Jiangella</taxon>
    </lineage>
</organism>
<dbReference type="SUPFAM" id="SSF53474">
    <property type="entry name" value="alpha/beta-Hydrolases"/>
    <property type="match status" value="1"/>
</dbReference>